<keyword evidence="3" id="KW-1185">Reference proteome</keyword>
<organism evidence="2 3">
    <name type="scientific">Bacillus benzoevorans</name>
    <dbReference type="NCBI Taxonomy" id="1456"/>
    <lineage>
        <taxon>Bacteria</taxon>
        <taxon>Bacillati</taxon>
        <taxon>Bacillota</taxon>
        <taxon>Bacilli</taxon>
        <taxon>Bacillales</taxon>
        <taxon>Bacillaceae</taxon>
        <taxon>Bacillus</taxon>
    </lineage>
</organism>
<gene>
    <name evidence="2" type="ORF">HNR53_000211</name>
</gene>
<dbReference type="AlphaFoldDB" id="A0A7X0LTL7"/>
<evidence type="ECO:0000313" key="2">
    <source>
        <dbReference type="EMBL" id="MBB6443623.1"/>
    </source>
</evidence>
<dbReference type="EMBL" id="JACHGK010000001">
    <property type="protein sequence ID" value="MBB6443623.1"/>
    <property type="molecule type" value="Genomic_DNA"/>
</dbReference>
<evidence type="ECO:0000256" key="1">
    <source>
        <dbReference type="SAM" id="MobiDB-lite"/>
    </source>
</evidence>
<evidence type="ECO:0008006" key="4">
    <source>
        <dbReference type="Google" id="ProtNLM"/>
    </source>
</evidence>
<sequence>MPQGKKPLFSNDFLDELAEEISDLYGGPDQKQRDKEDALDLEERQKNCRNSNSFFIS</sequence>
<dbReference type="Proteomes" id="UP000531594">
    <property type="component" value="Unassembled WGS sequence"/>
</dbReference>
<reference evidence="2 3" key="1">
    <citation type="submission" date="2020-08" db="EMBL/GenBank/DDBJ databases">
        <title>Genomic Encyclopedia of Type Strains, Phase IV (KMG-IV): sequencing the most valuable type-strain genomes for metagenomic binning, comparative biology and taxonomic classification.</title>
        <authorList>
            <person name="Goeker M."/>
        </authorList>
    </citation>
    <scope>NUCLEOTIDE SEQUENCE [LARGE SCALE GENOMIC DNA]</scope>
    <source>
        <strain evidence="2 3">DSM 5391</strain>
    </source>
</reference>
<accession>A0A7X0LTL7</accession>
<proteinExistence type="predicted"/>
<dbReference type="RefSeq" id="WP_184521664.1">
    <property type="nucleotide sequence ID" value="NZ_JACHGK010000001.1"/>
</dbReference>
<evidence type="ECO:0000313" key="3">
    <source>
        <dbReference type="Proteomes" id="UP000531594"/>
    </source>
</evidence>
<protein>
    <recommendedName>
        <fullName evidence="4">Bacitracin ABC transporter ATP-binding protein</fullName>
    </recommendedName>
</protein>
<comment type="caution">
    <text evidence="2">The sequence shown here is derived from an EMBL/GenBank/DDBJ whole genome shotgun (WGS) entry which is preliminary data.</text>
</comment>
<feature type="region of interest" description="Disordered" evidence="1">
    <location>
        <begin position="23"/>
        <end position="44"/>
    </location>
</feature>
<feature type="compositionally biased region" description="Basic and acidic residues" evidence="1">
    <location>
        <begin position="30"/>
        <end position="44"/>
    </location>
</feature>
<name>A0A7X0LTL7_9BACI</name>